<organism evidence="1 2">
    <name type="scientific">candidate division WS6 bacterium GW2011_GWC2_36_7</name>
    <dbReference type="NCBI Taxonomy" id="1619091"/>
    <lineage>
        <taxon>Bacteria</taxon>
        <taxon>Candidatus Dojkabacteria</taxon>
    </lineage>
</organism>
<reference evidence="1 2" key="1">
    <citation type="journal article" date="2015" name="Nature">
        <title>rRNA introns, odd ribosomes, and small enigmatic genomes across a large radiation of phyla.</title>
        <authorList>
            <person name="Brown C.T."/>
            <person name="Hug L.A."/>
            <person name="Thomas B.C."/>
            <person name="Sharon I."/>
            <person name="Castelle C.J."/>
            <person name="Singh A."/>
            <person name="Wilkins M.J."/>
            <person name="Williams K.H."/>
            <person name="Banfield J.F."/>
        </authorList>
    </citation>
    <scope>NUCLEOTIDE SEQUENCE [LARGE SCALE GENOMIC DNA]</scope>
</reference>
<protein>
    <submittedName>
        <fullName evidence="1">Uncharacterized protein</fullName>
    </submittedName>
</protein>
<accession>A0A0G0EVP8</accession>
<name>A0A0G0EVP8_9BACT</name>
<dbReference type="Proteomes" id="UP000034075">
    <property type="component" value="Unassembled WGS sequence"/>
</dbReference>
<evidence type="ECO:0000313" key="1">
    <source>
        <dbReference type="EMBL" id="KKQ11018.1"/>
    </source>
</evidence>
<evidence type="ECO:0000313" key="2">
    <source>
        <dbReference type="Proteomes" id="UP000034075"/>
    </source>
</evidence>
<feature type="non-terminal residue" evidence="1">
    <location>
        <position position="35"/>
    </location>
</feature>
<sequence length="35" mass="3918">MKKLFWALSLVLGVILILPSSIFAQSSSDYINTFN</sequence>
<gene>
    <name evidence="1" type="ORF">US24_C0046G0001</name>
</gene>
<dbReference type="EMBL" id="LBSF01000046">
    <property type="protein sequence ID" value="KKQ11018.1"/>
    <property type="molecule type" value="Genomic_DNA"/>
</dbReference>
<comment type="caution">
    <text evidence="1">The sequence shown here is derived from an EMBL/GenBank/DDBJ whole genome shotgun (WGS) entry which is preliminary data.</text>
</comment>
<dbReference type="AlphaFoldDB" id="A0A0G0EVP8"/>
<proteinExistence type="predicted"/>